<dbReference type="AlphaFoldDB" id="M2AXS0"/>
<sequence>MNKVGTTSTGNVMVEMTAQEYEALRQLTKPSPSPDPAVTPSAKVMDAKSMSRAERIEYVKPRLMKLSPKKRESVVRSIKAMFQHSGGISQPEVDAMIKALQKTGYFKIATSGKVAYRV</sequence>
<gene>
    <name evidence="2" type="ORF">RE6C_01753</name>
</gene>
<name>M2AXS0_9BACT</name>
<dbReference type="Proteomes" id="UP000011529">
    <property type="component" value="Unassembled WGS sequence"/>
</dbReference>
<reference evidence="2" key="1">
    <citation type="submission" date="2012-11" db="EMBL/GenBank/DDBJ databases">
        <title>Permanent draft genomes of Rhodopirellula europaea strain SH398 and 6C.</title>
        <authorList>
            <person name="Richter M."/>
            <person name="Richter-Heitmann T."/>
            <person name="Frank C."/>
            <person name="Harder J."/>
            <person name="Glockner F.O."/>
        </authorList>
    </citation>
    <scope>NUCLEOTIDE SEQUENCE</scope>
    <source>
        <strain evidence="2">6C</strain>
    </source>
</reference>
<protein>
    <submittedName>
        <fullName evidence="2">Integron gene cassette protein</fullName>
    </submittedName>
</protein>
<proteinExistence type="predicted"/>
<evidence type="ECO:0000313" key="2">
    <source>
        <dbReference type="EMBL" id="EMB17487.1"/>
    </source>
</evidence>
<organism evidence="2 3">
    <name type="scientific">Rhodopirellula europaea 6C</name>
    <dbReference type="NCBI Taxonomy" id="1263867"/>
    <lineage>
        <taxon>Bacteria</taxon>
        <taxon>Pseudomonadati</taxon>
        <taxon>Planctomycetota</taxon>
        <taxon>Planctomycetia</taxon>
        <taxon>Pirellulales</taxon>
        <taxon>Pirellulaceae</taxon>
        <taxon>Rhodopirellula</taxon>
    </lineage>
</organism>
<keyword evidence="3" id="KW-1185">Reference proteome</keyword>
<feature type="region of interest" description="Disordered" evidence="1">
    <location>
        <begin position="27"/>
        <end position="48"/>
    </location>
</feature>
<evidence type="ECO:0000256" key="1">
    <source>
        <dbReference type="SAM" id="MobiDB-lite"/>
    </source>
</evidence>
<comment type="caution">
    <text evidence="2">The sequence shown here is derived from an EMBL/GenBank/DDBJ whole genome shotgun (WGS) entry which is preliminary data.</text>
</comment>
<reference evidence="2" key="2">
    <citation type="journal article" date="2013" name="Mar. Genomics">
        <title>Expression of sulfatases in Rhodopirellula baltica and the diversity of sulfatases in the genus Rhodopirellula.</title>
        <authorList>
            <person name="Wegner C.E."/>
            <person name="Richter-Heitmann T."/>
            <person name="Klindworth A."/>
            <person name="Klockow C."/>
            <person name="Richter M."/>
            <person name="Achstetter T."/>
            <person name="Glockner F.O."/>
            <person name="Harder J."/>
        </authorList>
    </citation>
    <scope>NUCLEOTIDE SEQUENCE [LARGE SCALE GENOMIC DNA]</scope>
    <source>
        <strain evidence="2">6C</strain>
    </source>
</reference>
<accession>M2AXS0</accession>
<evidence type="ECO:0000313" key="3">
    <source>
        <dbReference type="Proteomes" id="UP000011529"/>
    </source>
</evidence>
<dbReference type="EMBL" id="ANMO01000096">
    <property type="protein sequence ID" value="EMB17487.1"/>
    <property type="molecule type" value="Genomic_DNA"/>
</dbReference>
<dbReference type="RefSeq" id="WP_008655609.1">
    <property type="nucleotide sequence ID" value="NZ_ANMO01000096.1"/>
</dbReference>
<dbReference type="PATRIC" id="fig|1263867.3.peg.1861"/>